<dbReference type="OMA" id="PFVYLNG"/>
<comment type="caution">
    <text evidence="8">The sequence shown here is derived from an EMBL/GenBank/DDBJ whole genome shotgun (WGS) entry which is preliminary data.</text>
</comment>
<dbReference type="GO" id="GO:0016787">
    <property type="term" value="F:hydrolase activity"/>
    <property type="evidence" value="ECO:0007669"/>
    <property type="project" value="UniProtKB-KW"/>
</dbReference>
<dbReference type="SUPFAM" id="SSF52540">
    <property type="entry name" value="P-loop containing nucleoside triphosphate hydrolases"/>
    <property type="match status" value="2"/>
</dbReference>
<evidence type="ECO:0008006" key="10">
    <source>
        <dbReference type="Google" id="ProtNLM"/>
    </source>
</evidence>
<evidence type="ECO:0000256" key="3">
    <source>
        <dbReference type="ARBA" id="ARBA00022806"/>
    </source>
</evidence>
<evidence type="ECO:0000256" key="1">
    <source>
        <dbReference type="ARBA" id="ARBA00022741"/>
    </source>
</evidence>
<evidence type="ECO:0000313" key="9">
    <source>
        <dbReference type="Proteomes" id="UP000005426"/>
    </source>
</evidence>
<feature type="compositionally biased region" description="Basic residues" evidence="5">
    <location>
        <begin position="76"/>
        <end position="86"/>
    </location>
</feature>
<evidence type="ECO:0000256" key="4">
    <source>
        <dbReference type="ARBA" id="ARBA00022840"/>
    </source>
</evidence>
<dbReference type="AlphaFoldDB" id="G9NTD7"/>
<feature type="non-terminal residue" evidence="8">
    <location>
        <position position="911"/>
    </location>
</feature>
<dbReference type="Proteomes" id="UP000005426">
    <property type="component" value="Unassembled WGS sequence"/>
</dbReference>
<dbReference type="Gene3D" id="3.40.50.10810">
    <property type="entry name" value="Tandem AAA-ATPase domain"/>
    <property type="match status" value="1"/>
</dbReference>
<dbReference type="GO" id="GO:0005634">
    <property type="term" value="C:nucleus"/>
    <property type="evidence" value="ECO:0007669"/>
    <property type="project" value="TreeGrafter"/>
</dbReference>
<feature type="region of interest" description="Disordered" evidence="5">
    <location>
        <begin position="478"/>
        <end position="520"/>
    </location>
</feature>
<dbReference type="InterPro" id="IPR050628">
    <property type="entry name" value="SNF2_RAD54_helicase_TF"/>
</dbReference>
<dbReference type="InterPro" id="IPR038718">
    <property type="entry name" value="SNF2-like_sf"/>
</dbReference>
<gene>
    <name evidence="8" type="ORF">TRIATDRAFT_162130</name>
</gene>
<dbReference type="InterPro" id="IPR049730">
    <property type="entry name" value="SNF2/RAD54-like_C"/>
</dbReference>
<evidence type="ECO:0000259" key="7">
    <source>
        <dbReference type="PROSITE" id="PS51194"/>
    </source>
</evidence>
<dbReference type="GO" id="GO:0006281">
    <property type="term" value="P:DNA repair"/>
    <property type="evidence" value="ECO:0007669"/>
    <property type="project" value="TreeGrafter"/>
</dbReference>
<name>G9NTD7_HYPAI</name>
<organism evidence="8 9">
    <name type="scientific">Hypocrea atroviridis (strain ATCC 20476 / IMI 206040)</name>
    <name type="common">Trichoderma atroviride</name>
    <dbReference type="NCBI Taxonomy" id="452589"/>
    <lineage>
        <taxon>Eukaryota</taxon>
        <taxon>Fungi</taxon>
        <taxon>Dikarya</taxon>
        <taxon>Ascomycota</taxon>
        <taxon>Pezizomycotina</taxon>
        <taxon>Sordariomycetes</taxon>
        <taxon>Hypocreomycetidae</taxon>
        <taxon>Hypocreales</taxon>
        <taxon>Hypocreaceae</taxon>
        <taxon>Trichoderma</taxon>
    </lineage>
</organism>
<dbReference type="InterPro" id="IPR014001">
    <property type="entry name" value="Helicase_ATP-bd"/>
</dbReference>
<dbReference type="PANTHER" id="PTHR45626:SF17">
    <property type="entry name" value="HELICASE-LIKE TRANSCRIPTION FACTOR"/>
    <property type="match status" value="1"/>
</dbReference>
<protein>
    <recommendedName>
        <fullName evidence="10">Helicase ATP-binding domain-containing protein</fullName>
    </recommendedName>
</protein>
<dbReference type="eggNOG" id="KOG1001">
    <property type="taxonomic scope" value="Eukaryota"/>
</dbReference>
<dbReference type="SMART" id="SM00490">
    <property type="entry name" value="HELICc"/>
    <property type="match status" value="1"/>
</dbReference>
<feature type="domain" description="Helicase ATP-binding" evidence="6">
    <location>
        <begin position="201"/>
        <end position="390"/>
    </location>
</feature>
<keyword evidence="1" id="KW-0547">Nucleotide-binding</keyword>
<dbReference type="OrthoDB" id="448448at2759"/>
<evidence type="ECO:0000259" key="6">
    <source>
        <dbReference type="PROSITE" id="PS51192"/>
    </source>
</evidence>
<keyword evidence="2" id="KW-0378">Hydrolase</keyword>
<dbReference type="CDD" id="cd18008">
    <property type="entry name" value="DEXDc_SHPRH-like"/>
    <property type="match status" value="1"/>
</dbReference>
<dbReference type="EMBL" id="ABDG02000023">
    <property type="protein sequence ID" value="EHK45980.1"/>
    <property type="molecule type" value="Genomic_DNA"/>
</dbReference>
<feature type="non-terminal residue" evidence="8">
    <location>
        <position position="1"/>
    </location>
</feature>
<dbReference type="InterPro" id="IPR000330">
    <property type="entry name" value="SNF2_N"/>
</dbReference>
<evidence type="ECO:0000256" key="5">
    <source>
        <dbReference type="SAM" id="MobiDB-lite"/>
    </source>
</evidence>
<feature type="compositionally biased region" description="Basic and acidic residues" evidence="5">
    <location>
        <begin position="48"/>
        <end position="75"/>
    </location>
</feature>
<feature type="compositionally biased region" description="Basic and acidic residues" evidence="5">
    <location>
        <begin position="479"/>
        <end position="513"/>
    </location>
</feature>
<dbReference type="CDD" id="cd18793">
    <property type="entry name" value="SF2_C_SNF"/>
    <property type="match status" value="1"/>
</dbReference>
<dbReference type="GO" id="GO:0004386">
    <property type="term" value="F:helicase activity"/>
    <property type="evidence" value="ECO:0007669"/>
    <property type="project" value="UniProtKB-KW"/>
</dbReference>
<dbReference type="InterPro" id="IPR027417">
    <property type="entry name" value="P-loop_NTPase"/>
</dbReference>
<dbReference type="PANTHER" id="PTHR45626">
    <property type="entry name" value="TRANSCRIPTION TERMINATION FACTOR 2-RELATED"/>
    <property type="match status" value="1"/>
</dbReference>
<feature type="domain" description="Helicase C-terminal" evidence="7">
    <location>
        <begin position="738"/>
        <end position="890"/>
    </location>
</feature>
<dbReference type="STRING" id="452589.G9NTD7"/>
<evidence type="ECO:0000313" key="8">
    <source>
        <dbReference type="EMBL" id="EHK45980.1"/>
    </source>
</evidence>
<keyword evidence="4" id="KW-0067">ATP-binding</keyword>
<sequence length="911" mass="103617">AEDDEASEYEDDSCASSGNECEHEAPQSNRTSALAEKSTKPRRKLAHTAREYVARLHEQEDQKHARKMKQGEGKKQSAKRLRKRKLAASDSGPSKAIKTANGNSYLLADGSSSSSTGRPLLPAESIKAKTHTDQMAQLKASIPQNCDTRRKNTQKQDLDEAVKIFGYKKIEADDGDWRLKGMKTAMRCHQITAVAWMIKRELARMQPFGGLLADAMGMGKTIMSLACILGNPPDDEHIAKYCKATLVVVPSKAVAQQWEAEARRHYNEPHSLRAFIYDRQCEDLHQRCTQSLIEVMMQYPDNTVIRQLAEKYDTDDISYHRALDEIVGILFRINWYRVILDEAHAIKNAESRTSKACCALYSKYRWALSGTPLSNSSYEMYPYMKFTQCEWTATQKDFRAMFFIKTEPNAQFEALTSLIMYRRTMDDSFFGRQIISLPDRNEVDLWIPMSAEEHFVVSAVNDHYKKLRARIESGTLGEGDLKDINDAEGEDATKEQRNNENRRRKSAPKERSPRKASYLLTHASQVRSRQSTSHVFCIERLLRQNFCVEELGELKENLGKIDKMQTILEQMQLDMKADDEIAKYRKGLEILQEREETYFGKFFDMEPLLNLLAAECSTRDVTCLLCNTEKPPVDPIFSYLDCPYKDCNQKLGSGPDIKTIQKILKQSQEKNSGYSEPAKDSLNASVHHDDERNGFFVASTFRGDIPILPSTKLTATMAVVLTWMDEAPDDKILSKFAELRGFFGTINTNSYPSPFSFTVFTQFIGTAKMLGLMLQTLNIGFVYYYGGLASAQKARALETIKTRNEIKVMVSTLKSGGQSLNLTAANRVIIIDPWWNKTAEQQAFGRVVRIGQQKVTHLVNIKTKEPIDKRIYDLQTKKARDVDRTLQDDGHTPQITSEAVLRETFLRVKEE</sequence>
<dbReference type="Gene3D" id="3.40.50.300">
    <property type="entry name" value="P-loop containing nucleotide triphosphate hydrolases"/>
    <property type="match status" value="1"/>
</dbReference>
<dbReference type="Pfam" id="PF00176">
    <property type="entry name" value="SNF2-rel_dom"/>
    <property type="match status" value="1"/>
</dbReference>
<dbReference type="SMART" id="SM00487">
    <property type="entry name" value="DEXDc"/>
    <property type="match status" value="1"/>
</dbReference>
<keyword evidence="3" id="KW-0347">Helicase</keyword>
<accession>G9NTD7</accession>
<dbReference type="Pfam" id="PF00271">
    <property type="entry name" value="Helicase_C"/>
    <property type="match status" value="1"/>
</dbReference>
<dbReference type="PROSITE" id="PS51194">
    <property type="entry name" value="HELICASE_CTER"/>
    <property type="match status" value="1"/>
</dbReference>
<reference evidence="8 9" key="1">
    <citation type="journal article" date="2011" name="Genome Biol.">
        <title>Comparative genome sequence analysis underscores mycoparasitism as the ancestral life style of Trichoderma.</title>
        <authorList>
            <person name="Kubicek C.P."/>
            <person name="Herrera-Estrella A."/>
            <person name="Seidl-Seiboth V."/>
            <person name="Martinez D.A."/>
            <person name="Druzhinina I.S."/>
            <person name="Thon M."/>
            <person name="Zeilinger S."/>
            <person name="Casas-Flores S."/>
            <person name="Horwitz B.A."/>
            <person name="Mukherjee P.K."/>
            <person name="Mukherjee M."/>
            <person name="Kredics L."/>
            <person name="Alcaraz L.D."/>
            <person name="Aerts A."/>
            <person name="Antal Z."/>
            <person name="Atanasova L."/>
            <person name="Cervantes-Badillo M.G."/>
            <person name="Challacombe J."/>
            <person name="Chertkov O."/>
            <person name="McCluskey K."/>
            <person name="Coulpier F."/>
            <person name="Deshpande N."/>
            <person name="von Doehren H."/>
            <person name="Ebbole D.J."/>
            <person name="Esquivel-Naranjo E.U."/>
            <person name="Fekete E."/>
            <person name="Flipphi M."/>
            <person name="Glaser F."/>
            <person name="Gomez-Rodriguez E.Y."/>
            <person name="Gruber S."/>
            <person name="Han C."/>
            <person name="Henrissat B."/>
            <person name="Hermosa R."/>
            <person name="Hernandez-Onate M."/>
            <person name="Karaffa L."/>
            <person name="Kosti I."/>
            <person name="Le Crom S."/>
            <person name="Lindquist E."/>
            <person name="Lucas S."/>
            <person name="Luebeck M."/>
            <person name="Luebeck P.S."/>
            <person name="Margeot A."/>
            <person name="Metz B."/>
            <person name="Misra M."/>
            <person name="Nevalainen H."/>
            <person name="Omann M."/>
            <person name="Packer N."/>
            <person name="Perrone G."/>
            <person name="Uresti-Rivera E.E."/>
            <person name="Salamov A."/>
            <person name="Schmoll M."/>
            <person name="Seiboth B."/>
            <person name="Shapiro H."/>
            <person name="Sukno S."/>
            <person name="Tamayo-Ramos J.A."/>
            <person name="Tisch D."/>
            <person name="Wiest A."/>
            <person name="Wilkinson H.H."/>
            <person name="Zhang M."/>
            <person name="Coutinho P.M."/>
            <person name="Kenerley C.M."/>
            <person name="Monte E."/>
            <person name="Baker S.E."/>
            <person name="Grigoriev I.V."/>
        </authorList>
    </citation>
    <scope>NUCLEOTIDE SEQUENCE [LARGE SCALE GENOMIC DNA]</scope>
    <source>
        <strain evidence="9">ATCC 20476 / IMI 206040</strain>
    </source>
</reference>
<dbReference type="PROSITE" id="PS51192">
    <property type="entry name" value="HELICASE_ATP_BIND_1"/>
    <property type="match status" value="1"/>
</dbReference>
<dbReference type="GO" id="GO:0005524">
    <property type="term" value="F:ATP binding"/>
    <property type="evidence" value="ECO:0007669"/>
    <property type="project" value="UniProtKB-KW"/>
</dbReference>
<dbReference type="GO" id="GO:0008094">
    <property type="term" value="F:ATP-dependent activity, acting on DNA"/>
    <property type="evidence" value="ECO:0007669"/>
    <property type="project" value="TreeGrafter"/>
</dbReference>
<evidence type="ECO:0000256" key="2">
    <source>
        <dbReference type="ARBA" id="ARBA00022801"/>
    </source>
</evidence>
<dbReference type="HOGENOM" id="CLU_007345_1_0_1"/>
<keyword evidence="9" id="KW-1185">Reference proteome</keyword>
<feature type="region of interest" description="Disordered" evidence="5">
    <location>
        <begin position="1"/>
        <end position="99"/>
    </location>
</feature>
<proteinExistence type="predicted"/>
<dbReference type="InterPro" id="IPR001650">
    <property type="entry name" value="Helicase_C-like"/>
</dbReference>
<feature type="compositionally biased region" description="Acidic residues" evidence="5">
    <location>
        <begin position="1"/>
        <end position="13"/>
    </location>
</feature>